<evidence type="ECO:0000256" key="7">
    <source>
        <dbReference type="ARBA" id="ARBA00022555"/>
    </source>
</evidence>
<dbReference type="GO" id="GO:0005737">
    <property type="term" value="C:cytoplasm"/>
    <property type="evidence" value="ECO:0007669"/>
    <property type="project" value="UniProtKB-SubCell"/>
</dbReference>
<gene>
    <name evidence="18" type="ORF">A2750_01230</name>
</gene>
<dbReference type="GO" id="GO:0000049">
    <property type="term" value="F:tRNA binding"/>
    <property type="evidence" value="ECO:0007669"/>
    <property type="project" value="UniProtKB-UniRule"/>
</dbReference>
<sequence>MMKFNDFQKVHLRVAKILSAEKIEDSDKLIRLQVDLGDEKRQIVAGIGKAYQTGDLEGREIVIVANLEPRKLMGYESQGMLLAAGDKEPVVLMPEKEVPAGSKVS</sequence>
<evidence type="ECO:0000256" key="11">
    <source>
        <dbReference type="ARBA" id="ARBA00022884"/>
    </source>
</evidence>
<name>A0A1F8F540_9BACT</name>
<reference evidence="18 19" key="1">
    <citation type="journal article" date="2016" name="Nat. Commun.">
        <title>Thousands of microbial genomes shed light on interconnected biogeochemical processes in an aquifer system.</title>
        <authorList>
            <person name="Anantharaman K."/>
            <person name="Brown C.T."/>
            <person name="Hug L.A."/>
            <person name="Sharon I."/>
            <person name="Castelle C.J."/>
            <person name="Probst A.J."/>
            <person name="Thomas B.C."/>
            <person name="Singh A."/>
            <person name="Wilkins M.J."/>
            <person name="Karaoz U."/>
            <person name="Brodie E.L."/>
            <person name="Williams K.H."/>
            <person name="Hubbard S.S."/>
            <person name="Banfield J.F."/>
        </authorList>
    </citation>
    <scope>NUCLEOTIDE SEQUENCE [LARGE SCALE GENOMIC DNA]</scope>
</reference>
<comment type="caution">
    <text evidence="18">The sequence shown here is derived from an EMBL/GenBank/DDBJ whole genome shotgun (WGS) entry which is preliminary data.</text>
</comment>
<dbReference type="FunFam" id="2.40.50.140:FF:000042">
    <property type="entry name" value="Methionine--tRNA ligase"/>
    <property type="match status" value="1"/>
</dbReference>
<accession>A0A1F8F540</accession>
<comment type="subcellular location">
    <subcellularLocation>
        <location evidence="2">Cytoplasm</location>
    </subcellularLocation>
</comment>
<dbReference type="InterPro" id="IPR004495">
    <property type="entry name" value="Met-tRNA-synth_bsu_C"/>
</dbReference>
<dbReference type="CDD" id="cd02800">
    <property type="entry name" value="tRNA_bind_EcMetRS_like"/>
    <property type="match status" value="1"/>
</dbReference>
<proteinExistence type="predicted"/>
<dbReference type="SUPFAM" id="SSF50249">
    <property type="entry name" value="Nucleic acid-binding proteins"/>
    <property type="match status" value="1"/>
</dbReference>
<dbReference type="InterPro" id="IPR002547">
    <property type="entry name" value="tRNA-bd_dom"/>
</dbReference>
<keyword evidence="8 18" id="KW-0436">Ligase</keyword>
<evidence type="ECO:0000256" key="3">
    <source>
        <dbReference type="ARBA" id="ARBA00011738"/>
    </source>
</evidence>
<dbReference type="GO" id="GO:0005524">
    <property type="term" value="F:ATP binding"/>
    <property type="evidence" value="ECO:0007669"/>
    <property type="project" value="UniProtKB-KW"/>
</dbReference>
<keyword evidence="9" id="KW-0547">Nucleotide-binding</keyword>
<evidence type="ECO:0000256" key="4">
    <source>
        <dbReference type="ARBA" id="ARBA00012838"/>
    </source>
</evidence>
<evidence type="ECO:0000256" key="8">
    <source>
        <dbReference type="ARBA" id="ARBA00022598"/>
    </source>
</evidence>
<dbReference type="InterPro" id="IPR051270">
    <property type="entry name" value="Tyrosine-tRNA_ligase_regulator"/>
</dbReference>
<dbReference type="AlphaFoldDB" id="A0A1F8F540"/>
<organism evidence="18 19">
    <name type="scientific">Candidatus Yanofskybacteria bacterium RIFCSPHIGHO2_01_FULL_45_42</name>
    <dbReference type="NCBI Taxonomy" id="1802671"/>
    <lineage>
        <taxon>Bacteria</taxon>
        <taxon>Candidatus Yanofskyibacteriota</taxon>
    </lineage>
</organism>
<evidence type="ECO:0000256" key="2">
    <source>
        <dbReference type="ARBA" id="ARBA00004496"/>
    </source>
</evidence>
<dbReference type="Proteomes" id="UP000178023">
    <property type="component" value="Unassembled WGS sequence"/>
</dbReference>
<feature type="domain" description="TRNA-binding" evidence="17">
    <location>
        <begin position="6"/>
        <end position="105"/>
    </location>
</feature>
<dbReference type="Gene3D" id="2.40.50.140">
    <property type="entry name" value="Nucleic acid-binding proteins"/>
    <property type="match status" value="1"/>
</dbReference>
<comment type="catalytic activity">
    <reaction evidence="15">
        <text>tRNA(Met) + L-methionine + ATP = L-methionyl-tRNA(Met) + AMP + diphosphate</text>
        <dbReference type="Rhea" id="RHEA:13481"/>
        <dbReference type="Rhea" id="RHEA-COMP:9667"/>
        <dbReference type="Rhea" id="RHEA-COMP:9698"/>
        <dbReference type="ChEBI" id="CHEBI:30616"/>
        <dbReference type="ChEBI" id="CHEBI:33019"/>
        <dbReference type="ChEBI" id="CHEBI:57844"/>
        <dbReference type="ChEBI" id="CHEBI:78442"/>
        <dbReference type="ChEBI" id="CHEBI:78530"/>
        <dbReference type="ChEBI" id="CHEBI:456215"/>
        <dbReference type="EC" id="6.1.1.10"/>
    </reaction>
</comment>
<keyword evidence="7 16" id="KW-0820">tRNA-binding</keyword>
<dbReference type="PROSITE" id="PS50886">
    <property type="entry name" value="TRBD"/>
    <property type="match status" value="1"/>
</dbReference>
<evidence type="ECO:0000256" key="9">
    <source>
        <dbReference type="ARBA" id="ARBA00022741"/>
    </source>
</evidence>
<evidence type="ECO:0000259" key="17">
    <source>
        <dbReference type="PROSITE" id="PS50886"/>
    </source>
</evidence>
<evidence type="ECO:0000256" key="15">
    <source>
        <dbReference type="ARBA" id="ARBA00047364"/>
    </source>
</evidence>
<keyword evidence="13" id="KW-0030">Aminoacyl-tRNA synthetase</keyword>
<dbReference type="GO" id="GO:0004825">
    <property type="term" value="F:methionine-tRNA ligase activity"/>
    <property type="evidence" value="ECO:0007669"/>
    <property type="project" value="UniProtKB-EC"/>
</dbReference>
<evidence type="ECO:0000256" key="10">
    <source>
        <dbReference type="ARBA" id="ARBA00022840"/>
    </source>
</evidence>
<evidence type="ECO:0000313" key="19">
    <source>
        <dbReference type="Proteomes" id="UP000178023"/>
    </source>
</evidence>
<keyword evidence="11 16" id="KW-0694">RNA-binding</keyword>
<dbReference type="PANTHER" id="PTHR11586">
    <property type="entry name" value="TRNA-AMINOACYLATION COFACTOR ARC1 FAMILY MEMBER"/>
    <property type="match status" value="1"/>
</dbReference>
<evidence type="ECO:0000256" key="14">
    <source>
        <dbReference type="ARBA" id="ARBA00030904"/>
    </source>
</evidence>
<evidence type="ECO:0000256" key="16">
    <source>
        <dbReference type="PROSITE-ProRule" id="PRU00209"/>
    </source>
</evidence>
<dbReference type="Pfam" id="PF01588">
    <property type="entry name" value="tRNA_bind"/>
    <property type="match status" value="1"/>
</dbReference>
<dbReference type="EC" id="6.1.1.10" evidence="4"/>
<evidence type="ECO:0000256" key="13">
    <source>
        <dbReference type="ARBA" id="ARBA00023146"/>
    </source>
</evidence>
<keyword evidence="6" id="KW-0963">Cytoplasm</keyword>
<comment type="subunit">
    <text evidence="3">Homodimer.</text>
</comment>
<dbReference type="NCBIfam" id="TIGR00399">
    <property type="entry name" value="metG_C_term"/>
    <property type="match status" value="1"/>
</dbReference>
<keyword evidence="10" id="KW-0067">ATP-binding</keyword>
<evidence type="ECO:0000256" key="12">
    <source>
        <dbReference type="ARBA" id="ARBA00022917"/>
    </source>
</evidence>
<evidence type="ECO:0000256" key="6">
    <source>
        <dbReference type="ARBA" id="ARBA00022490"/>
    </source>
</evidence>
<dbReference type="GO" id="GO:0006431">
    <property type="term" value="P:methionyl-tRNA aminoacylation"/>
    <property type="evidence" value="ECO:0007669"/>
    <property type="project" value="InterPro"/>
</dbReference>
<dbReference type="EMBL" id="MGJL01000009">
    <property type="protein sequence ID" value="OGN08243.1"/>
    <property type="molecule type" value="Genomic_DNA"/>
</dbReference>
<dbReference type="PANTHER" id="PTHR11586:SF37">
    <property type="entry name" value="TRNA-BINDING DOMAIN-CONTAINING PROTEIN"/>
    <property type="match status" value="1"/>
</dbReference>
<comment type="function">
    <text evidence="1">Is required not only for elongation of protein synthesis but also for the initiation of all mRNA translation through initiator tRNA(fMet) aminoacylation.</text>
</comment>
<evidence type="ECO:0000256" key="5">
    <source>
        <dbReference type="ARBA" id="ARBA00018753"/>
    </source>
</evidence>
<evidence type="ECO:0000313" key="18">
    <source>
        <dbReference type="EMBL" id="OGN08243.1"/>
    </source>
</evidence>
<protein>
    <recommendedName>
        <fullName evidence="5">Methionine--tRNA ligase</fullName>
        <ecNumber evidence="4">6.1.1.10</ecNumber>
    </recommendedName>
    <alternativeName>
        <fullName evidence="14">Methionyl-tRNA synthetase</fullName>
    </alternativeName>
</protein>
<keyword evidence="12" id="KW-0648">Protein biosynthesis</keyword>
<dbReference type="InterPro" id="IPR012340">
    <property type="entry name" value="NA-bd_OB-fold"/>
</dbReference>
<evidence type="ECO:0000256" key="1">
    <source>
        <dbReference type="ARBA" id="ARBA00003314"/>
    </source>
</evidence>